<evidence type="ECO:0000259" key="8">
    <source>
        <dbReference type="PROSITE" id="PS50893"/>
    </source>
</evidence>
<dbReference type="Proteomes" id="UP001161691">
    <property type="component" value="Unassembled WGS sequence"/>
</dbReference>
<evidence type="ECO:0000256" key="3">
    <source>
        <dbReference type="ARBA" id="ARBA00022741"/>
    </source>
</evidence>
<keyword evidence="5 7" id="KW-1133">Transmembrane helix</keyword>
<evidence type="ECO:0000256" key="6">
    <source>
        <dbReference type="ARBA" id="ARBA00023136"/>
    </source>
</evidence>
<dbReference type="RefSeq" id="WP_282913031.1">
    <property type="nucleotide sequence ID" value="NZ_JAGRPV010000002.1"/>
</dbReference>
<dbReference type="PROSITE" id="PS50929">
    <property type="entry name" value="ABC_TM1F"/>
    <property type="match status" value="1"/>
</dbReference>
<evidence type="ECO:0000259" key="9">
    <source>
        <dbReference type="PROSITE" id="PS50929"/>
    </source>
</evidence>
<dbReference type="InterPro" id="IPR017871">
    <property type="entry name" value="ABC_transporter-like_CS"/>
</dbReference>
<dbReference type="PANTHER" id="PTHR43394:SF1">
    <property type="entry name" value="ATP-BINDING CASSETTE SUB-FAMILY B MEMBER 10, MITOCHONDRIAL"/>
    <property type="match status" value="1"/>
</dbReference>
<dbReference type="PANTHER" id="PTHR43394">
    <property type="entry name" value="ATP-DEPENDENT PERMEASE MDL1, MITOCHONDRIAL"/>
    <property type="match status" value="1"/>
</dbReference>
<proteinExistence type="predicted"/>
<dbReference type="InterPro" id="IPR039421">
    <property type="entry name" value="Type_1_exporter"/>
</dbReference>
<protein>
    <submittedName>
        <fullName evidence="10">ABC transporter ATP-binding protein</fullName>
    </submittedName>
</protein>
<dbReference type="EMBL" id="JAGRPV010000002">
    <property type="protein sequence ID" value="MDI4650166.1"/>
    <property type="molecule type" value="Genomic_DNA"/>
</dbReference>
<feature type="transmembrane region" description="Helical" evidence="7">
    <location>
        <begin position="243"/>
        <end position="263"/>
    </location>
</feature>
<dbReference type="PROSITE" id="PS50893">
    <property type="entry name" value="ABC_TRANSPORTER_2"/>
    <property type="match status" value="1"/>
</dbReference>
<keyword evidence="6 7" id="KW-0472">Membrane</keyword>
<organism evidence="10 11">
    <name type="scientific">Cohnella hashimotonis</name>
    <dbReference type="NCBI Taxonomy" id="2826895"/>
    <lineage>
        <taxon>Bacteria</taxon>
        <taxon>Bacillati</taxon>
        <taxon>Bacillota</taxon>
        <taxon>Bacilli</taxon>
        <taxon>Bacillales</taxon>
        <taxon>Paenibacillaceae</taxon>
        <taxon>Cohnella</taxon>
    </lineage>
</organism>
<dbReference type="Gene3D" id="3.40.50.300">
    <property type="entry name" value="P-loop containing nucleotide triphosphate hydrolases"/>
    <property type="match status" value="1"/>
</dbReference>
<dbReference type="Pfam" id="PF00664">
    <property type="entry name" value="ABC_membrane"/>
    <property type="match status" value="1"/>
</dbReference>
<evidence type="ECO:0000256" key="1">
    <source>
        <dbReference type="ARBA" id="ARBA00004651"/>
    </source>
</evidence>
<dbReference type="InterPro" id="IPR027417">
    <property type="entry name" value="P-loop_NTPase"/>
</dbReference>
<keyword evidence="4 10" id="KW-0067">ATP-binding</keyword>
<accession>A0ABT6TTH2</accession>
<dbReference type="SMART" id="SM00382">
    <property type="entry name" value="AAA"/>
    <property type="match status" value="1"/>
</dbReference>
<sequence length="592" mass="63094">MRALLPYLRPYRRPMSLAFVLMLIEAAVELWQPLLLAKLIQEGIGGKDVGAVYVWGGWLIASALGGFVCGIVNTFWASHVSQSLAHDLRSDLLRGVQSAGLSDLRGFKPAALLGRMTGDVTQVQAAVYFCLRLFFRSPLLIAGSVVLAMLVDWRLGLPLAVTVPILLAVVYVAIRKGFHAFGEAQENMDRTSGILRENLAGMRLIRAMVRRAGEYERFGAANAAWRDRTTSALRLSEMTIPGALLAMNLIVLAILTAGSGLLADGGAEAGELVAVVNYALRVIGALSFVTMIITSLSRAAASWRRIAEVLRLPEEKDCAAAASAGHSEGRGAGDADTYADAIRPPAGDIVFAGVGFRYPDAPDVAVLRDLSFRVRRGGTAVVMGMTGAGKTSLLQLLPRLYESAAGRIEIGGVDIRALSKETLRAAIGYVPQQSVLFEGTVRDNLRMGALEATDAELEAAALAAQIHGEIAALPGGYDTRLSAGGSLSGGQRQRLAVARALVRRPELLLLDDCTSALDAVTEGRLLRSLREIGCTVLMSTQKVAAARHADLILLLSDGSLAAQGKHDELLASSPLYREIVRSQSKEAQEIHA</sequence>
<feature type="transmembrane region" description="Helical" evidence="7">
    <location>
        <begin position="125"/>
        <end position="149"/>
    </location>
</feature>
<dbReference type="SUPFAM" id="SSF52540">
    <property type="entry name" value="P-loop containing nucleoside triphosphate hydrolases"/>
    <property type="match status" value="1"/>
</dbReference>
<reference evidence="10" key="1">
    <citation type="submission" date="2023-04" db="EMBL/GenBank/DDBJ databases">
        <title>Comparative genomic analysis of Cohnella hashimotonis sp. nov., isolated from the International Space Station.</title>
        <authorList>
            <person name="Venkateswaran K."/>
            <person name="Simpson A."/>
        </authorList>
    </citation>
    <scope>NUCLEOTIDE SEQUENCE</scope>
    <source>
        <strain evidence="10">F6_2S_P_1</strain>
    </source>
</reference>
<evidence type="ECO:0000256" key="5">
    <source>
        <dbReference type="ARBA" id="ARBA00022989"/>
    </source>
</evidence>
<evidence type="ECO:0000256" key="4">
    <source>
        <dbReference type="ARBA" id="ARBA00022840"/>
    </source>
</evidence>
<keyword evidence="2 7" id="KW-0812">Transmembrane</keyword>
<keyword evidence="3" id="KW-0547">Nucleotide-binding</keyword>
<dbReference type="InterPro" id="IPR011527">
    <property type="entry name" value="ABC1_TM_dom"/>
</dbReference>
<gene>
    <name evidence="10" type="ORF">KB449_34875</name>
</gene>
<dbReference type="CDD" id="cd18548">
    <property type="entry name" value="ABC_6TM_Tm287_like"/>
    <property type="match status" value="1"/>
</dbReference>
<keyword evidence="11" id="KW-1185">Reference proteome</keyword>
<feature type="transmembrane region" description="Helical" evidence="7">
    <location>
        <begin position="53"/>
        <end position="76"/>
    </location>
</feature>
<evidence type="ECO:0000313" key="11">
    <source>
        <dbReference type="Proteomes" id="UP001161691"/>
    </source>
</evidence>
<comment type="caution">
    <text evidence="10">The sequence shown here is derived from an EMBL/GenBank/DDBJ whole genome shotgun (WGS) entry which is preliminary data.</text>
</comment>
<dbReference type="InterPro" id="IPR003593">
    <property type="entry name" value="AAA+_ATPase"/>
</dbReference>
<dbReference type="InterPro" id="IPR036640">
    <property type="entry name" value="ABC1_TM_sf"/>
</dbReference>
<evidence type="ECO:0000256" key="2">
    <source>
        <dbReference type="ARBA" id="ARBA00022692"/>
    </source>
</evidence>
<dbReference type="PROSITE" id="PS00211">
    <property type="entry name" value="ABC_TRANSPORTER_1"/>
    <property type="match status" value="1"/>
</dbReference>
<name>A0ABT6TTH2_9BACL</name>
<dbReference type="Pfam" id="PF00005">
    <property type="entry name" value="ABC_tran"/>
    <property type="match status" value="1"/>
</dbReference>
<comment type="subcellular location">
    <subcellularLocation>
        <location evidence="1">Cell membrane</location>
        <topology evidence="1">Multi-pass membrane protein</topology>
    </subcellularLocation>
</comment>
<evidence type="ECO:0000256" key="7">
    <source>
        <dbReference type="SAM" id="Phobius"/>
    </source>
</evidence>
<dbReference type="GO" id="GO:0005524">
    <property type="term" value="F:ATP binding"/>
    <property type="evidence" value="ECO:0007669"/>
    <property type="project" value="UniProtKB-KW"/>
</dbReference>
<dbReference type="Gene3D" id="1.20.1560.10">
    <property type="entry name" value="ABC transporter type 1, transmembrane domain"/>
    <property type="match status" value="1"/>
</dbReference>
<dbReference type="InterPro" id="IPR003439">
    <property type="entry name" value="ABC_transporter-like_ATP-bd"/>
</dbReference>
<feature type="domain" description="ABC transporter" evidence="8">
    <location>
        <begin position="349"/>
        <end position="582"/>
    </location>
</feature>
<feature type="transmembrane region" description="Helical" evidence="7">
    <location>
        <begin position="155"/>
        <end position="174"/>
    </location>
</feature>
<feature type="domain" description="ABC transmembrane type-1" evidence="9">
    <location>
        <begin position="17"/>
        <end position="298"/>
    </location>
</feature>
<evidence type="ECO:0000313" key="10">
    <source>
        <dbReference type="EMBL" id="MDI4650166.1"/>
    </source>
</evidence>
<feature type="transmembrane region" description="Helical" evidence="7">
    <location>
        <begin position="275"/>
        <end position="296"/>
    </location>
</feature>
<dbReference type="SUPFAM" id="SSF90123">
    <property type="entry name" value="ABC transporter transmembrane region"/>
    <property type="match status" value="1"/>
</dbReference>